<proteinExistence type="predicted"/>
<reference evidence="1 2" key="1">
    <citation type="journal article" date="2021" name="Hortic Res">
        <title>High-quality reference genome and annotation aids understanding of berry development for evergreen blueberry (Vaccinium darrowii).</title>
        <authorList>
            <person name="Yu J."/>
            <person name="Hulse-Kemp A.M."/>
            <person name="Babiker E."/>
            <person name="Staton M."/>
        </authorList>
    </citation>
    <scope>NUCLEOTIDE SEQUENCE [LARGE SCALE GENOMIC DNA]</scope>
    <source>
        <strain evidence="2">cv. NJ 8807/NJ 8810</strain>
        <tissue evidence="1">Young leaf</tissue>
    </source>
</reference>
<organism evidence="1 2">
    <name type="scientific">Vaccinium darrowii</name>
    <dbReference type="NCBI Taxonomy" id="229202"/>
    <lineage>
        <taxon>Eukaryota</taxon>
        <taxon>Viridiplantae</taxon>
        <taxon>Streptophyta</taxon>
        <taxon>Embryophyta</taxon>
        <taxon>Tracheophyta</taxon>
        <taxon>Spermatophyta</taxon>
        <taxon>Magnoliopsida</taxon>
        <taxon>eudicotyledons</taxon>
        <taxon>Gunneridae</taxon>
        <taxon>Pentapetalae</taxon>
        <taxon>asterids</taxon>
        <taxon>Ericales</taxon>
        <taxon>Ericaceae</taxon>
        <taxon>Vaccinioideae</taxon>
        <taxon>Vaccinieae</taxon>
        <taxon>Vaccinium</taxon>
    </lineage>
</organism>
<evidence type="ECO:0000313" key="1">
    <source>
        <dbReference type="EMBL" id="KAH7860460.1"/>
    </source>
</evidence>
<dbReference type="EMBL" id="CM037154">
    <property type="protein sequence ID" value="KAH7860460.1"/>
    <property type="molecule type" value="Genomic_DNA"/>
</dbReference>
<dbReference type="Proteomes" id="UP000828048">
    <property type="component" value="Chromosome 4"/>
</dbReference>
<comment type="caution">
    <text evidence="1">The sequence shown here is derived from an EMBL/GenBank/DDBJ whole genome shotgun (WGS) entry which is preliminary data.</text>
</comment>
<sequence>MRAIPVRHARIRPIIEVRPFSRPFLHRLSGRPPVSLSPKYVLAVVAVGVDQSAVAPPLSISLMKAAEVDLVDRRWTAVDSDGWMREEKRRLAKRRDRRRLVVLAIVGVWCG</sequence>
<name>A0ACB7Z4G6_9ERIC</name>
<evidence type="ECO:0000313" key="2">
    <source>
        <dbReference type="Proteomes" id="UP000828048"/>
    </source>
</evidence>
<protein>
    <submittedName>
        <fullName evidence="1">Uncharacterized protein</fullName>
    </submittedName>
</protein>
<gene>
    <name evidence="1" type="ORF">Vadar_013698</name>
</gene>
<accession>A0ACB7Z4G6</accession>
<keyword evidence="2" id="KW-1185">Reference proteome</keyword>